<dbReference type="Gene3D" id="3.30.450.20">
    <property type="entry name" value="PAS domain"/>
    <property type="match status" value="1"/>
</dbReference>
<protein>
    <submittedName>
        <fullName evidence="6">AraC family transcriptional regulator</fullName>
    </submittedName>
</protein>
<dbReference type="Pfam" id="PF12833">
    <property type="entry name" value="HTH_18"/>
    <property type="match status" value="1"/>
</dbReference>
<dbReference type="Gene3D" id="1.10.10.60">
    <property type="entry name" value="Homeodomain-like"/>
    <property type="match status" value="2"/>
</dbReference>
<dbReference type="InterPro" id="IPR018062">
    <property type="entry name" value="HTH_AraC-typ_CS"/>
</dbReference>
<dbReference type="PROSITE" id="PS01124">
    <property type="entry name" value="HTH_ARAC_FAMILY_2"/>
    <property type="match status" value="1"/>
</dbReference>
<evidence type="ECO:0000256" key="3">
    <source>
        <dbReference type="ARBA" id="ARBA00023163"/>
    </source>
</evidence>
<dbReference type="GO" id="GO:0043565">
    <property type="term" value="F:sequence-specific DNA binding"/>
    <property type="evidence" value="ECO:0007669"/>
    <property type="project" value="InterPro"/>
</dbReference>
<dbReference type="Pfam" id="PF17853">
    <property type="entry name" value="GGDEF_2"/>
    <property type="match status" value="1"/>
</dbReference>
<feature type="domain" description="HTH araC/xylS-type" evidence="5">
    <location>
        <begin position="665"/>
        <end position="763"/>
    </location>
</feature>
<dbReference type="InterPro" id="IPR009057">
    <property type="entry name" value="Homeodomain-like_sf"/>
</dbReference>
<reference evidence="6 7" key="1">
    <citation type="submission" date="2019-05" db="EMBL/GenBank/DDBJ databases">
        <authorList>
            <person name="Narsing Rao M.P."/>
            <person name="Li W.J."/>
        </authorList>
    </citation>
    <scope>NUCLEOTIDE SEQUENCE [LARGE SCALE GENOMIC DNA]</scope>
    <source>
        <strain evidence="6 7">SYSU_K30003</strain>
    </source>
</reference>
<dbReference type="SMART" id="SM00342">
    <property type="entry name" value="HTH_ARAC"/>
    <property type="match status" value="1"/>
</dbReference>
<gene>
    <name evidence="6" type="ORF">FE782_14950</name>
</gene>
<dbReference type="EMBL" id="VCIW01000009">
    <property type="protein sequence ID" value="TLS51407.1"/>
    <property type="molecule type" value="Genomic_DNA"/>
</dbReference>
<dbReference type="InterPro" id="IPR041522">
    <property type="entry name" value="CdaR_GGDEF"/>
</dbReference>
<comment type="caution">
    <text evidence="6">The sequence shown here is derived from an EMBL/GenBank/DDBJ whole genome shotgun (WGS) entry which is preliminary data.</text>
</comment>
<feature type="transmembrane region" description="Helical" evidence="4">
    <location>
        <begin position="296"/>
        <end position="316"/>
    </location>
</feature>
<keyword evidence="1" id="KW-0805">Transcription regulation</keyword>
<organism evidence="6 7">
    <name type="scientific">Paenibacillus antri</name>
    <dbReference type="NCBI Taxonomy" id="2582848"/>
    <lineage>
        <taxon>Bacteria</taxon>
        <taxon>Bacillati</taxon>
        <taxon>Bacillota</taxon>
        <taxon>Bacilli</taxon>
        <taxon>Bacillales</taxon>
        <taxon>Paenibacillaceae</taxon>
        <taxon>Paenibacillus</taxon>
    </lineage>
</organism>
<keyword evidence="2" id="KW-0238">DNA-binding</keyword>
<evidence type="ECO:0000313" key="7">
    <source>
        <dbReference type="Proteomes" id="UP000309676"/>
    </source>
</evidence>
<accession>A0A5R9G4W3</accession>
<keyword evidence="4" id="KW-1133">Transmembrane helix</keyword>
<dbReference type="AlphaFoldDB" id="A0A5R9G4W3"/>
<dbReference type="OrthoDB" id="1975037at2"/>
<evidence type="ECO:0000256" key="2">
    <source>
        <dbReference type="ARBA" id="ARBA00023125"/>
    </source>
</evidence>
<name>A0A5R9G4W3_9BACL</name>
<dbReference type="GO" id="GO:0003700">
    <property type="term" value="F:DNA-binding transcription factor activity"/>
    <property type="evidence" value="ECO:0007669"/>
    <property type="project" value="InterPro"/>
</dbReference>
<dbReference type="PROSITE" id="PS00041">
    <property type="entry name" value="HTH_ARAC_FAMILY_1"/>
    <property type="match status" value="1"/>
</dbReference>
<keyword evidence="4" id="KW-0472">Membrane</keyword>
<keyword evidence="4" id="KW-0812">Transmembrane</keyword>
<keyword evidence="3" id="KW-0804">Transcription</keyword>
<feature type="transmembrane region" description="Helical" evidence="4">
    <location>
        <begin position="20"/>
        <end position="39"/>
    </location>
</feature>
<evidence type="ECO:0000256" key="1">
    <source>
        <dbReference type="ARBA" id="ARBA00023015"/>
    </source>
</evidence>
<evidence type="ECO:0000259" key="5">
    <source>
        <dbReference type="PROSITE" id="PS01124"/>
    </source>
</evidence>
<dbReference type="SUPFAM" id="SSF46689">
    <property type="entry name" value="Homeodomain-like"/>
    <property type="match status" value="2"/>
</dbReference>
<keyword evidence="7" id="KW-1185">Reference proteome</keyword>
<evidence type="ECO:0000256" key="4">
    <source>
        <dbReference type="SAM" id="Phobius"/>
    </source>
</evidence>
<proteinExistence type="predicted"/>
<dbReference type="PANTHER" id="PTHR43280:SF2">
    <property type="entry name" value="HTH-TYPE TRANSCRIPTIONAL REGULATOR EXSA"/>
    <property type="match status" value="1"/>
</dbReference>
<dbReference type="PANTHER" id="PTHR43280">
    <property type="entry name" value="ARAC-FAMILY TRANSCRIPTIONAL REGULATOR"/>
    <property type="match status" value="1"/>
</dbReference>
<sequence length="767" mass="88094">MRERFRFLRHWTFKRKLMVFSLLISTVPVIMLGIVSAYLSGKSIQEETDRNHQIILRQVQRQIDNILVGLDTLSLQLANDPVIARSMERGISMEELETLEATLEMLESVRLYRSYNGSISNLSLIYEKYGQVYSSQHGVLKLPDFPYAELLKTEMGNTAGSFIIPPNTYAGQNEYLIMRPVSSDKSVRPIGRVVLHIKLSLIYEAFHSADLGADRELLAIDGEGRIAISSNPEEIGTRLPQTSDLYRYWKHPTASLYRLNGEEHHLSLQQSSYNHWAYIAVTPLKETTAKSDQIRFLTGVIVCCIILLWMLIALLGSRKLYRPIHMLFARLSVGDRGKGDLKLLGDYIDNIVHNNTRLQDRWNEQLPNLKDNALLKLLRGDMSEREYDAIADPYSISLEGTCFYVCVLKIDDPIVYRRSFQAKDRTLVTYAFTRLVEEISREMESCEVVVPVPGQVVILLGAYEEGGDPRERMVELCDMIRCKVSGHFNVSITAAVSEGIPSIADIPHAYEQALQLLRNRPLLGHGITLTSESVEHPASVHEYTQSFIQSQKAIVASITNHQVELAGEYFINMTDEASRYFVTFESMIGMLVFLLGDIEEAIRRKGYELSAWLEDDLYRSLYAARDLHEAKDWFVGRLFPVIQQRLRQTAAGEASGSDKRHMLIEQVIAYIHEHFEKDLSLQQIADHFGCSSFQLSRLFKEYKQINFVEYLIRYRMEKAKEWLVHTDQSIKEITERLRYTTTQNFSRVFKQITGMPPGNYRSMHRNN</sequence>
<dbReference type="InterPro" id="IPR018060">
    <property type="entry name" value="HTH_AraC"/>
</dbReference>
<dbReference type="RefSeq" id="WP_138195019.1">
    <property type="nucleotide sequence ID" value="NZ_VCIW01000009.1"/>
</dbReference>
<dbReference type="Proteomes" id="UP000309676">
    <property type="component" value="Unassembled WGS sequence"/>
</dbReference>
<evidence type="ECO:0000313" key="6">
    <source>
        <dbReference type="EMBL" id="TLS51407.1"/>
    </source>
</evidence>